<dbReference type="InterPro" id="IPR002810">
    <property type="entry name" value="NfeD-like_C"/>
</dbReference>
<keyword evidence="1" id="KW-0812">Transmembrane</keyword>
<keyword evidence="5" id="KW-1185">Reference proteome</keyword>
<dbReference type="EMBL" id="LZDH01000056">
    <property type="protein sequence ID" value="OBS30837.1"/>
    <property type="molecule type" value="Genomic_DNA"/>
</dbReference>
<feature type="domain" description="NfeD-like C-terminal" evidence="2">
    <location>
        <begin position="85"/>
        <end position="140"/>
    </location>
</feature>
<dbReference type="Proteomes" id="UP000316388">
    <property type="component" value="Unassembled WGS sequence"/>
</dbReference>
<keyword evidence="1" id="KW-0472">Membrane</keyword>
<evidence type="ECO:0000256" key="1">
    <source>
        <dbReference type="SAM" id="Phobius"/>
    </source>
</evidence>
<protein>
    <recommendedName>
        <fullName evidence="2">NfeD-like C-terminal domain-containing protein</fullName>
    </recommendedName>
</protein>
<keyword evidence="1" id="KW-1133">Transmembrane helix</keyword>
<reference evidence="4 6" key="2">
    <citation type="submission" date="2019-07" db="EMBL/GenBank/DDBJ databases">
        <title>Tepidimonas fonticaldi AT-A2 draft genome.</title>
        <authorList>
            <person name="Da Costa M.S."/>
            <person name="Froufe H.J.C."/>
            <person name="Egas C."/>
            <person name="Albuquerque L."/>
        </authorList>
    </citation>
    <scope>NUCLEOTIDE SEQUENCE [LARGE SCALE GENOMIC DNA]</scope>
    <source>
        <strain evidence="4 6">AT-A2</strain>
    </source>
</reference>
<reference evidence="3 5" key="1">
    <citation type="submission" date="2016-06" db="EMBL/GenBank/DDBJ databases">
        <title>Genome sequence of Tepidimonas fonticaldi PL17.</title>
        <authorList>
            <person name="Pinnaka A.K."/>
        </authorList>
    </citation>
    <scope>NUCLEOTIDE SEQUENCE [LARGE SCALE GENOMIC DNA]</scope>
    <source>
        <strain evidence="3 5">PL17</strain>
    </source>
</reference>
<evidence type="ECO:0000313" key="5">
    <source>
        <dbReference type="Proteomes" id="UP000091969"/>
    </source>
</evidence>
<evidence type="ECO:0000259" key="2">
    <source>
        <dbReference type="Pfam" id="PF01957"/>
    </source>
</evidence>
<dbReference type="Pfam" id="PF01957">
    <property type="entry name" value="NfeD"/>
    <property type="match status" value="1"/>
</dbReference>
<dbReference type="RefSeq" id="WP_068609652.1">
    <property type="nucleotide sequence ID" value="NZ_LZDH01000056.1"/>
</dbReference>
<dbReference type="Proteomes" id="UP000091969">
    <property type="component" value="Unassembled WGS sequence"/>
</dbReference>
<name>A0A1A6DV89_9BURK</name>
<gene>
    <name evidence="3" type="ORF">A9O67_07750</name>
    <name evidence="4" type="ORF">Tfont_00099</name>
</gene>
<organism evidence="3 5">
    <name type="scientific">Tepidimonas fonticaldi</name>
    <dbReference type="NCBI Taxonomy" id="1101373"/>
    <lineage>
        <taxon>Bacteria</taxon>
        <taxon>Pseudomonadati</taxon>
        <taxon>Pseudomonadota</taxon>
        <taxon>Betaproteobacteria</taxon>
        <taxon>Burkholderiales</taxon>
        <taxon>Tepidimonas</taxon>
    </lineage>
</organism>
<evidence type="ECO:0000313" key="3">
    <source>
        <dbReference type="EMBL" id="OBS30837.1"/>
    </source>
</evidence>
<dbReference type="AlphaFoldDB" id="A0A1A6DV89"/>
<evidence type="ECO:0000313" key="4">
    <source>
        <dbReference type="EMBL" id="TSE38273.1"/>
    </source>
</evidence>
<dbReference type="STRING" id="1101373.A9O67_07750"/>
<evidence type="ECO:0000313" key="6">
    <source>
        <dbReference type="Proteomes" id="UP000316388"/>
    </source>
</evidence>
<proteinExistence type="predicted"/>
<comment type="caution">
    <text evidence="3">The sequence shown here is derived from an EMBL/GenBank/DDBJ whole genome shotgun (WGS) entry which is preliminary data.</text>
</comment>
<feature type="transmembrane region" description="Helical" evidence="1">
    <location>
        <begin position="44"/>
        <end position="67"/>
    </location>
</feature>
<dbReference type="EMBL" id="VJOO01000001">
    <property type="protein sequence ID" value="TSE38273.1"/>
    <property type="molecule type" value="Genomic_DNA"/>
</dbReference>
<accession>A0A1A6DV89</accession>
<sequence>MDDATLWWVLAGLLVAAELASGTFFLLMLALAAAAGALAVYAGLAFSGQLLAAGLCALLTVGGWAWVRLRRRAASPEANPDVVLDVGQTVQVSAWQPDGTALVRYRGADWLAVASGPHGERHPGPHRIRAVQGNRLVIEPVDHP</sequence>
<dbReference type="OrthoDB" id="5654021at2"/>